<evidence type="ECO:0000256" key="1">
    <source>
        <dbReference type="SAM" id="MobiDB-lite"/>
    </source>
</evidence>
<dbReference type="Proteomes" id="UP000298663">
    <property type="component" value="Unassembled WGS sequence"/>
</dbReference>
<protein>
    <submittedName>
        <fullName evidence="3">Uncharacterized protein</fullName>
    </submittedName>
</protein>
<gene>
    <name evidence="3" type="ORF">L596_013932</name>
</gene>
<feature type="transmembrane region" description="Helical" evidence="2">
    <location>
        <begin position="28"/>
        <end position="48"/>
    </location>
</feature>
<proteinExistence type="predicted"/>
<evidence type="ECO:0000313" key="3">
    <source>
        <dbReference type="EMBL" id="TKR89893.1"/>
    </source>
</evidence>
<accession>A0A4U5P315</accession>
<keyword evidence="2" id="KW-1133">Transmembrane helix</keyword>
<keyword evidence="4" id="KW-1185">Reference proteome</keyword>
<name>A0A4U5P315_STECR</name>
<feature type="region of interest" description="Disordered" evidence="1">
    <location>
        <begin position="85"/>
        <end position="104"/>
    </location>
</feature>
<reference evidence="3 4" key="1">
    <citation type="journal article" date="2015" name="Genome Biol.">
        <title>Comparative genomics of Steinernema reveals deeply conserved gene regulatory networks.</title>
        <authorList>
            <person name="Dillman A.R."/>
            <person name="Macchietto M."/>
            <person name="Porter C.F."/>
            <person name="Rogers A."/>
            <person name="Williams B."/>
            <person name="Antoshechkin I."/>
            <person name="Lee M.M."/>
            <person name="Goodwin Z."/>
            <person name="Lu X."/>
            <person name="Lewis E.E."/>
            <person name="Goodrich-Blair H."/>
            <person name="Stock S.P."/>
            <person name="Adams B.J."/>
            <person name="Sternberg P.W."/>
            <person name="Mortazavi A."/>
        </authorList>
    </citation>
    <scope>NUCLEOTIDE SEQUENCE [LARGE SCALE GENOMIC DNA]</scope>
    <source>
        <strain evidence="3 4">ALL</strain>
    </source>
</reference>
<reference evidence="3 4" key="2">
    <citation type="journal article" date="2019" name="G3 (Bethesda)">
        <title>Hybrid Assembly of the Genome of the Entomopathogenic Nematode Steinernema carpocapsae Identifies the X-Chromosome.</title>
        <authorList>
            <person name="Serra L."/>
            <person name="Macchietto M."/>
            <person name="Macias-Munoz A."/>
            <person name="McGill C.J."/>
            <person name="Rodriguez I.M."/>
            <person name="Rodriguez B."/>
            <person name="Murad R."/>
            <person name="Mortazavi A."/>
        </authorList>
    </citation>
    <scope>NUCLEOTIDE SEQUENCE [LARGE SCALE GENOMIC DNA]</scope>
    <source>
        <strain evidence="3 4">ALL</strain>
    </source>
</reference>
<comment type="caution">
    <text evidence="3">The sequence shown here is derived from an EMBL/GenBank/DDBJ whole genome shotgun (WGS) entry which is preliminary data.</text>
</comment>
<keyword evidence="2" id="KW-0472">Membrane</keyword>
<dbReference type="EMBL" id="AZBU02000003">
    <property type="protein sequence ID" value="TKR89893.1"/>
    <property type="molecule type" value="Genomic_DNA"/>
</dbReference>
<organism evidence="3 4">
    <name type="scientific">Steinernema carpocapsae</name>
    <name type="common">Entomopathogenic nematode</name>
    <dbReference type="NCBI Taxonomy" id="34508"/>
    <lineage>
        <taxon>Eukaryota</taxon>
        <taxon>Metazoa</taxon>
        <taxon>Ecdysozoa</taxon>
        <taxon>Nematoda</taxon>
        <taxon>Chromadorea</taxon>
        <taxon>Rhabditida</taxon>
        <taxon>Tylenchina</taxon>
        <taxon>Panagrolaimomorpha</taxon>
        <taxon>Strongyloidoidea</taxon>
        <taxon>Steinernematidae</taxon>
        <taxon>Steinernema</taxon>
    </lineage>
</organism>
<keyword evidence="2" id="KW-0812">Transmembrane</keyword>
<dbReference type="AlphaFoldDB" id="A0A4U5P315"/>
<sequence>MSVFCSPKFANEQEERIKHVKPKQTSSFFVFACVLTIAAAPLSFHLMVQDFGTGPGADCAERSPVVGTSPTSALEEIKCSWRRLQGSGAERQTHEKKRRAATSLAERRIRIHM</sequence>
<evidence type="ECO:0000313" key="4">
    <source>
        <dbReference type="Proteomes" id="UP000298663"/>
    </source>
</evidence>
<evidence type="ECO:0000256" key="2">
    <source>
        <dbReference type="SAM" id="Phobius"/>
    </source>
</evidence>